<feature type="region of interest" description="Disordered" evidence="2">
    <location>
        <begin position="236"/>
        <end position="285"/>
    </location>
</feature>
<reference evidence="3" key="1">
    <citation type="journal article" date="2015" name="Nat. Genet.">
        <title>The pineapple genome and the evolution of CAM photosynthesis.</title>
        <authorList>
            <person name="Ming R."/>
            <person name="VanBuren R."/>
            <person name="Wai C.M."/>
            <person name="Tang H."/>
            <person name="Schatz M.C."/>
            <person name="Bowers J.E."/>
            <person name="Lyons E."/>
            <person name="Wang M.L."/>
            <person name="Chen J."/>
            <person name="Biggers E."/>
            <person name="Zhang J."/>
            <person name="Huang L."/>
            <person name="Zhang L."/>
            <person name="Miao W."/>
            <person name="Zhang J."/>
            <person name="Ye Z."/>
            <person name="Miao C."/>
            <person name="Lin Z."/>
            <person name="Wang H."/>
            <person name="Zhou H."/>
            <person name="Yim W.C."/>
            <person name="Priest H.D."/>
            <person name="Zheng C."/>
            <person name="Woodhouse M."/>
            <person name="Edger P.P."/>
            <person name="Guyot R."/>
            <person name="Guo H.B."/>
            <person name="Guo H."/>
            <person name="Zheng G."/>
            <person name="Singh R."/>
            <person name="Sharma A."/>
            <person name="Min X."/>
            <person name="Zheng Y."/>
            <person name="Lee H."/>
            <person name="Gurtowski J."/>
            <person name="Sedlazeck F.J."/>
            <person name="Harkess A."/>
            <person name="McKain M.R."/>
            <person name="Liao Z."/>
            <person name="Fang J."/>
            <person name="Liu J."/>
            <person name="Zhang X."/>
            <person name="Zhang Q."/>
            <person name="Hu W."/>
            <person name="Qin Y."/>
            <person name="Wang K."/>
            <person name="Chen L.Y."/>
            <person name="Shirley N."/>
            <person name="Lin Y.R."/>
            <person name="Liu L.Y."/>
            <person name="Hernandez A.G."/>
            <person name="Wright C.L."/>
            <person name="Bulone V."/>
            <person name="Tuskan G.A."/>
            <person name="Heath K."/>
            <person name="Zee F."/>
            <person name="Moore P.H."/>
            <person name="Sunkar R."/>
            <person name="Leebens-Mack J.H."/>
            <person name="Mockler T."/>
            <person name="Bennetzen J.L."/>
            <person name="Freeling M."/>
            <person name="Sankoff D."/>
            <person name="Paterson A.H."/>
            <person name="Zhu X."/>
            <person name="Yang X."/>
            <person name="Smith J.A."/>
            <person name="Cushman J.C."/>
            <person name="Paull R.E."/>
            <person name="Yu Q."/>
        </authorList>
    </citation>
    <scope>NUCLEOTIDE SEQUENCE [LARGE SCALE GENOMIC DNA]</scope>
    <source>
        <strain evidence="3">cv. F153</strain>
    </source>
</reference>
<feature type="compositionally biased region" description="Basic and acidic residues" evidence="2">
    <location>
        <begin position="261"/>
        <end position="271"/>
    </location>
</feature>
<accession>A0A6P5GMV4</accession>
<dbReference type="PANTHER" id="PTHR31071:SF7">
    <property type="entry name" value="OS04G0382800 PROTEIN"/>
    <property type="match status" value="1"/>
</dbReference>
<dbReference type="OrthoDB" id="691984at2759"/>
<reference evidence="4" key="2">
    <citation type="submission" date="2025-08" db="UniProtKB">
        <authorList>
            <consortium name="RefSeq"/>
        </authorList>
    </citation>
    <scope>IDENTIFICATION</scope>
    <source>
        <tissue evidence="4">Leaf</tissue>
    </source>
</reference>
<organism evidence="3 4">
    <name type="scientific">Ananas comosus</name>
    <name type="common">Pineapple</name>
    <name type="synonym">Ananas ananas</name>
    <dbReference type="NCBI Taxonomy" id="4615"/>
    <lineage>
        <taxon>Eukaryota</taxon>
        <taxon>Viridiplantae</taxon>
        <taxon>Streptophyta</taxon>
        <taxon>Embryophyta</taxon>
        <taxon>Tracheophyta</taxon>
        <taxon>Spermatophyta</taxon>
        <taxon>Magnoliopsida</taxon>
        <taxon>Liliopsida</taxon>
        <taxon>Poales</taxon>
        <taxon>Bromeliaceae</taxon>
        <taxon>Bromelioideae</taxon>
        <taxon>Ananas</taxon>
    </lineage>
</organism>
<evidence type="ECO:0000313" key="3">
    <source>
        <dbReference type="Proteomes" id="UP000515123"/>
    </source>
</evidence>
<dbReference type="AlphaFoldDB" id="A0A6P5GMV4"/>
<dbReference type="InterPro" id="IPR043424">
    <property type="entry name" value="BLT-like"/>
</dbReference>
<sequence>MLQKNACCRRLTSENFVGGSGDCRLKDLSNCLTASRELLKAIIHVLGPCDRHFSAISLVFALHAEIYHASEHLVCLMAEKRSDCCETICRKNLEEKRSIRCLIQPIIKELQSEKILRKRTERINKELGLEFTKLKDSLTKTSQELENERRSREVAEKMCSDLSREYAERKAAVEELKRQFVKVQEELEDEREMLQIADEWREERVQMKIYEAKLEFEEKSAVVDRLRNELEAFLTAKRTEEPEADDEDGESQSSGLHSIKLHIERDNETETRLNSLEEEGRESNYGDRAVQDDENYMKGLWKRMLSDSKDAIAQCLVPEEDEACEEESNVAEMVKAMRERVNGEIVERGGKMLQSHVQIPSM</sequence>
<evidence type="ECO:0000313" key="4">
    <source>
        <dbReference type="RefSeq" id="XP_020106685.1"/>
    </source>
</evidence>
<protein>
    <submittedName>
        <fullName evidence="4">Uncharacterized protein At5g41620-like</fullName>
    </submittedName>
</protein>
<dbReference type="Proteomes" id="UP000515123">
    <property type="component" value="Linkage group 17"/>
</dbReference>
<keyword evidence="3" id="KW-1185">Reference proteome</keyword>
<dbReference type="Gramene" id="Aco016179.1.mrna1">
    <property type="protein sequence ID" value="Aco016179.1.mrna1.cds1"/>
    <property type="gene ID" value="Aco016179.1.path1"/>
</dbReference>
<evidence type="ECO:0000256" key="2">
    <source>
        <dbReference type="SAM" id="MobiDB-lite"/>
    </source>
</evidence>
<name>A0A6P5GMV4_ANACO</name>
<dbReference type="RefSeq" id="XP_020106685.1">
    <property type="nucleotide sequence ID" value="XM_020251096.1"/>
</dbReference>
<feature type="coiled-coil region" evidence="1">
    <location>
        <begin position="138"/>
        <end position="193"/>
    </location>
</feature>
<proteinExistence type="predicted"/>
<dbReference type="PANTHER" id="PTHR31071">
    <property type="entry name" value="GB|AAF24581.1"/>
    <property type="match status" value="1"/>
</dbReference>
<keyword evidence="1" id="KW-0175">Coiled coil</keyword>
<dbReference type="GeneID" id="109722920"/>
<gene>
    <name evidence="4" type="primary">LOC109722920</name>
</gene>
<evidence type="ECO:0000256" key="1">
    <source>
        <dbReference type="SAM" id="Coils"/>
    </source>
</evidence>